<dbReference type="FunFam" id="3.40.50.720:FF:000366">
    <property type="entry name" value="Protein FMP52, mitochondrial"/>
    <property type="match status" value="1"/>
</dbReference>
<keyword evidence="11" id="KW-0547">Nucleotide-binding</keyword>
<keyword evidence="8" id="KW-0285">Flavoprotein</keyword>
<comment type="similarity">
    <text evidence="4">Belongs to the FMP52 family.</text>
</comment>
<comment type="subcellular location">
    <subcellularLocation>
        <location evidence="2">Mitochondrion outer membrane</location>
        <topology evidence="2">Peripheral membrane protein</topology>
    </subcellularLocation>
</comment>
<evidence type="ECO:0000256" key="14">
    <source>
        <dbReference type="ARBA" id="ARBA00022840"/>
    </source>
</evidence>
<evidence type="ECO:0000256" key="12">
    <source>
        <dbReference type="ARBA" id="ARBA00022777"/>
    </source>
</evidence>
<evidence type="ECO:0000256" key="2">
    <source>
        <dbReference type="ARBA" id="ARBA00004450"/>
    </source>
</evidence>
<evidence type="ECO:0000256" key="1">
    <source>
        <dbReference type="ARBA" id="ARBA00003572"/>
    </source>
</evidence>
<dbReference type="GO" id="GO:0008531">
    <property type="term" value="F:riboflavin kinase activity"/>
    <property type="evidence" value="ECO:0007669"/>
    <property type="project" value="UniProtKB-EC"/>
</dbReference>
<dbReference type="GO" id="GO:0005524">
    <property type="term" value="F:ATP binding"/>
    <property type="evidence" value="ECO:0007669"/>
    <property type="project" value="UniProtKB-KW"/>
</dbReference>
<dbReference type="AlphaFoldDB" id="A0AA97NTA7"/>
<evidence type="ECO:0000256" key="6">
    <source>
        <dbReference type="ARBA" id="ARBA00012105"/>
    </source>
</evidence>
<keyword evidence="14" id="KW-0067">ATP-binding</keyword>
<comment type="similarity">
    <text evidence="5">Belongs to the flavokinase family.</text>
</comment>
<name>A0AA97NTA7_PYRO3</name>
<sequence>MASASSVAAVFGCTGLVGSNILSTLLAAKGTSGTVHTVSRRQPKAEGAKLRATVEPSTEQWAAKLAALQPPATTVYSAVGTTRAAAGGLENQRKIDHDLNVEIARAAKKAGAKTFVFISSAGTRGMLAARAPYSQMKIGVEDTIKELDFDQAVIVRPGLIMGQREESRAAEGLLQGFFSGLGRVSTAAKDFMAQDADVIARAAVAAAVQAEQGKAPSKYWILEQADIIRLGRAEWKDVYRSSTSKQTPPQRFIATSQFAPLGIPTANLPVDATISPWISSISSGVYYGWASLQLPPSHPESPSSSSCSPYVVFPMVMSIGYNPFYNNTERSAEVHILHKFTADFYDAPMRLLILGFIRDEKNYDSLEALVKDINTDCDVARTSLDRKAWVPQGGLLHPAVDVREKQGDLDGSWLVRPNDSPSA</sequence>
<comment type="catalytic activity">
    <reaction evidence="19">
        <text>riboflavin + ATP = FMN + ADP + H(+)</text>
        <dbReference type="Rhea" id="RHEA:14357"/>
        <dbReference type="ChEBI" id="CHEBI:15378"/>
        <dbReference type="ChEBI" id="CHEBI:30616"/>
        <dbReference type="ChEBI" id="CHEBI:57986"/>
        <dbReference type="ChEBI" id="CHEBI:58210"/>
        <dbReference type="ChEBI" id="CHEBI:456216"/>
        <dbReference type="EC" id="2.7.1.26"/>
    </reaction>
</comment>
<accession>A0AA97NTA7</accession>
<dbReference type="InterPro" id="IPR036291">
    <property type="entry name" value="NAD(P)-bd_dom_sf"/>
</dbReference>
<dbReference type="Gene3D" id="3.40.50.720">
    <property type="entry name" value="NAD(P)-binding Rossmann-like Domain"/>
    <property type="match status" value="1"/>
</dbReference>
<dbReference type="Proteomes" id="UP000011086">
    <property type="component" value="Unassembled WGS sequence"/>
</dbReference>
<dbReference type="EMBL" id="JH793483">
    <property type="protein sequence ID" value="ELQ35910.1"/>
    <property type="molecule type" value="Genomic_DNA"/>
</dbReference>
<dbReference type="InterPro" id="IPR023468">
    <property type="entry name" value="Riboflavin_kinase"/>
</dbReference>
<evidence type="ECO:0000256" key="19">
    <source>
        <dbReference type="ARBA" id="ARBA00047880"/>
    </source>
</evidence>
<evidence type="ECO:0000256" key="3">
    <source>
        <dbReference type="ARBA" id="ARBA00005201"/>
    </source>
</evidence>
<evidence type="ECO:0000256" key="15">
    <source>
        <dbReference type="ARBA" id="ARBA00022946"/>
    </source>
</evidence>
<evidence type="ECO:0000256" key="17">
    <source>
        <dbReference type="ARBA" id="ARBA00023136"/>
    </source>
</evidence>
<keyword evidence="10" id="KW-0808">Transferase</keyword>
<dbReference type="PANTHER" id="PTHR22749:SF6">
    <property type="entry name" value="RIBOFLAVIN KINASE"/>
    <property type="match status" value="1"/>
</dbReference>
<comment type="function">
    <text evidence="1">Catalyzes the phosphorylation of riboflavin (vitamin B2) to form flavin mononucleotide (FMN) coenzyme.</text>
</comment>
<proteinExistence type="inferred from homology"/>
<evidence type="ECO:0000256" key="7">
    <source>
        <dbReference type="ARBA" id="ARBA00017394"/>
    </source>
</evidence>
<evidence type="ECO:0000256" key="11">
    <source>
        <dbReference type="ARBA" id="ARBA00022741"/>
    </source>
</evidence>
<keyword evidence="15" id="KW-0809">Transit peptide</keyword>
<keyword evidence="12" id="KW-0418">Kinase</keyword>
<dbReference type="GO" id="GO:0009398">
    <property type="term" value="P:FMN biosynthetic process"/>
    <property type="evidence" value="ECO:0007669"/>
    <property type="project" value="TreeGrafter"/>
</dbReference>
<dbReference type="SUPFAM" id="SSF51735">
    <property type="entry name" value="NAD(P)-binding Rossmann-fold domains"/>
    <property type="match status" value="1"/>
</dbReference>
<keyword evidence="16" id="KW-0496">Mitochondrion</keyword>
<evidence type="ECO:0000256" key="8">
    <source>
        <dbReference type="ARBA" id="ARBA00022630"/>
    </source>
</evidence>
<dbReference type="InterPro" id="IPR015865">
    <property type="entry name" value="Riboflavin_kinase_bac/euk"/>
</dbReference>
<keyword evidence="13" id="KW-1000">Mitochondrion outer membrane</keyword>
<evidence type="ECO:0000256" key="13">
    <source>
        <dbReference type="ARBA" id="ARBA00022787"/>
    </source>
</evidence>
<evidence type="ECO:0000256" key="18">
    <source>
        <dbReference type="ARBA" id="ARBA00029960"/>
    </source>
</evidence>
<feature type="domain" description="Riboflavin kinase" evidence="20">
    <location>
        <begin position="259"/>
        <end position="385"/>
    </location>
</feature>
<evidence type="ECO:0000259" key="20">
    <source>
        <dbReference type="SMART" id="SM00904"/>
    </source>
</evidence>
<dbReference type="GO" id="GO:0009231">
    <property type="term" value="P:riboflavin biosynthetic process"/>
    <property type="evidence" value="ECO:0007669"/>
    <property type="project" value="InterPro"/>
</dbReference>
<dbReference type="Pfam" id="PF01370">
    <property type="entry name" value="Epimerase"/>
    <property type="match status" value="1"/>
</dbReference>
<evidence type="ECO:0000256" key="5">
    <source>
        <dbReference type="ARBA" id="ARBA00010108"/>
    </source>
</evidence>
<keyword evidence="9" id="KW-0288">FMN</keyword>
<keyword evidence="17" id="KW-0472">Membrane</keyword>
<dbReference type="PANTHER" id="PTHR22749">
    <property type="entry name" value="RIBOFLAVIN KINASE/FMN ADENYLYLTRANSFERASE"/>
    <property type="match status" value="1"/>
</dbReference>
<comment type="pathway">
    <text evidence="3">Cofactor biosynthesis; FMN biosynthesis; FMN from riboflavin (ATP route): step 1/1.</text>
</comment>
<dbReference type="SUPFAM" id="SSF82114">
    <property type="entry name" value="Riboflavin kinase-like"/>
    <property type="match status" value="1"/>
</dbReference>
<dbReference type="GO" id="GO:0005741">
    <property type="term" value="C:mitochondrial outer membrane"/>
    <property type="evidence" value="ECO:0007669"/>
    <property type="project" value="UniProtKB-SubCell"/>
</dbReference>
<evidence type="ECO:0000256" key="16">
    <source>
        <dbReference type="ARBA" id="ARBA00023128"/>
    </source>
</evidence>
<evidence type="ECO:0000256" key="10">
    <source>
        <dbReference type="ARBA" id="ARBA00022679"/>
    </source>
</evidence>
<protein>
    <recommendedName>
        <fullName evidence="7">Riboflavin kinase</fullName>
        <ecNumber evidence="6">2.7.1.26</ecNumber>
    </recommendedName>
    <alternativeName>
        <fullName evidence="18">Flavin mononucleotide kinase 1</fullName>
    </alternativeName>
</protein>
<evidence type="ECO:0000256" key="9">
    <source>
        <dbReference type="ARBA" id="ARBA00022643"/>
    </source>
</evidence>
<dbReference type="SMART" id="SM00904">
    <property type="entry name" value="Flavokinase"/>
    <property type="match status" value="1"/>
</dbReference>
<dbReference type="InterPro" id="IPR001509">
    <property type="entry name" value="Epimerase_deHydtase"/>
</dbReference>
<evidence type="ECO:0000256" key="4">
    <source>
        <dbReference type="ARBA" id="ARBA00006617"/>
    </source>
</evidence>
<dbReference type="Gene3D" id="2.40.30.30">
    <property type="entry name" value="Riboflavin kinase-like"/>
    <property type="match status" value="1"/>
</dbReference>
<dbReference type="EC" id="2.7.1.26" evidence="6"/>
<evidence type="ECO:0000313" key="21">
    <source>
        <dbReference type="EMBL" id="ELQ35910.1"/>
    </source>
</evidence>
<dbReference type="Pfam" id="PF01687">
    <property type="entry name" value="Flavokinase"/>
    <property type="match status" value="1"/>
</dbReference>
<gene>
    <name evidence="21" type="ORF">OOU_Y34scaffold00683g22</name>
</gene>
<organism evidence="21">
    <name type="scientific">Pyricularia oryzae (strain Y34)</name>
    <name type="common">Rice blast fungus</name>
    <name type="synonym">Magnaporthe oryzae</name>
    <dbReference type="NCBI Taxonomy" id="1143189"/>
    <lineage>
        <taxon>Eukaryota</taxon>
        <taxon>Fungi</taxon>
        <taxon>Dikarya</taxon>
        <taxon>Ascomycota</taxon>
        <taxon>Pezizomycotina</taxon>
        <taxon>Sordariomycetes</taxon>
        <taxon>Sordariomycetidae</taxon>
        <taxon>Magnaporthales</taxon>
        <taxon>Pyriculariaceae</taxon>
        <taxon>Pyricularia</taxon>
    </lineage>
</organism>
<dbReference type="InterPro" id="IPR023465">
    <property type="entry name" value="Riboflavin_kinase_dom_sf"/>
</dbReference>
<reference evidence="21" key="1">
    <citation type="journal article" date="2012" name="PLoS Genet.">
        <title>Comparative analysis of the genomes of two field isolates of the rice blast fungus Magnaporthe oryzae.</title>
        <authorList>
            <person name="Xue M."/>
            <person name="Yang J."/>
            <person name="Li Z."/>
            <person name="Hu S."/>
            <person name="Yao N."/>
            <person name="Dean R.A."/>
            <person name="Zhao W."/>
            <person name="Shen M."/>
            <person name="Zhang H."/>
            <person name="Li C."/>
            <person name="Liu L."/>
            <person name="Cao L."/>
            <person name="Xu X."/>
            <person name="Xing Y."/>
            <person name="Hsiang T."/>
            <person name="Zhang Z."/>
            <person name="Xu J.R."/>
            <person name="Peng Y.L."/>
        </authorList>
    </citation>
    <scope>NUCLEOTIDE SEQUENCE</scope>
    <source>
        <strain evidence="21">Y34</strain>
    </source>
</reference>